<dbReference type="GeneID" id="7200031"/>
<reference evidence="4" key="2">
    <citation type="submission" date="2008-08" db="EMBL/GenBank/DDBJ databases">
        <authorList>
            <consortium name="Diatom Consortium"/>
            <person name="Grigoriev I."/>
            <person name="Grimwood J."/>
            <person name="Kuo A."/>
            <person name="Otillar R.P."/>
            <person name="Salamov A."/>
            <person name="Detter J.C."/>
            <person name="Lindquist E."/>
            <person name="Shapiro H."/>
            <person name="Lucas S."/>
            <person name="Glavina del Rio T."/>
            <person name="Pitluck S."/>
            <person name="Rokhsar D."/>
            <person name="Bowler C."/>
        </authorList>
    </citation>
    <scope>GENOME REANNOTATION</scope>
    <source>
        <strain evidence="4">CCAP 1055/1</strain>
    </source>
</reference>
<dbReference type="AlphaFoldDB" id="B7FXC2"/>
<organism evidence="3 4">
    <name type="scientific">Phaeodactylum tricornutum (strain CCAP 1055/1)</name>
    <dbReference type="NCBI Taxonomy" id="556484"/>
    <lineage>
        <taxon>Eukaryota</taxon>
        <taxon>Sar</taxon>
        <taxon>Stramenopiles</taxon>
        <taxon>Ochrophyta</taxon>
        <taxon>Bacillariophyta</taxon>
        <taxon>Bacillariophyceae</taxon>
        <taxon>Bacillariophycidae</taxon>
        <taxon>Naviculales</taxon>
        <taxon>Phaeodactylaceae</taxon>
        <taxon>Phaeodactylum</taxon>
    </lineage>
</organism>
<dbReference type="PaxDb" id="2850-Phatr35018"/>
<feature type="chain" id="PRO_5002855569" evidence="2">
    <location>
        <begin position="22"/>
        <end position="355"/>
    </location>
</feature>
<feature type="region of interest" description="Disordered" evidence="1">
    <location>
        <begin position="177"/>
        <end position="276"/>
    </location>
</feature>
<dbReference type="KEGG" id="pti:PHATRDRAFT_35018"/>
<gene>
    <name evidence="3" type="ORF">PHATRDRAFT_35018</name>
</gene>
<keyword evidence="4" id="KW-1185">Reference proteome</keyword>
<protein>
    <submittedName>
        <fullName evidence="3">Uncharacterized protein</fullName>
    </submittedName>
</protein>
<feature type="signal peptide" evidence="2">
    <location>
        <begin position="1"/>
        <end position="21"/>
    </location>
</feature>
<name>B7FXC2_PHATC</name>
<dbReference type="EMBL" id="CM000609">
    <property type="protein sequence ID" value="EEC49352.1"/>
    <property type="molecule type" value="Genomic_DNA"/>
</dbReference>
<reference evidence="3 4" key="1">
    <citation type="journal article" date="2008" name="Nature">
        <title>The Phaeodactylum genome reveals the evolutionary history of diatom genomes.</title>
        <authorList>
            <person name="Bowler C."/>
            <person name="Allen A.E."/>
            <person name="Badger J.H."/>
            <person name="Grimwood J."/>
            <person name="Jabbari K."/>
            <person name="Kuo A."/>
            <person name="Maheswari U."/>
            <person name="Martens C."/>
            <person name="Maumus F."/>
            <person name="Otillar R.P."/>
            <person name="Rayko E."/>
            <person name="Salamov A."/>
            <person name="Vandepoele K."/>
            <person name="Beszteri B."/>
            <person name="Gruber A."/>
            <person name="Heijde M."/>
            <person name="Katinka M."/>
            <person name="Mock T."/>
            <person name="Valentin K."/>
            <person name="Verret F."/>
            <person name="Berges J.A."/>
            <person name="Brownlee C."/>
            <person name="Cadoret J.P."/>
            <person name="Chiovitti A."/>
            <person name="Choi C.J."/>
            <person name="Coesel S."/>
            <person name="De Martino A."/>
            <person name="Detter J.C."/>
            <person name="Durkin C."/>
            <person name="Falciatore A."/>
            <person name="Fournet J."/>
            <person name="Haruta M."/>
            <person name="Huysman M.J."/>
            <person name="Jenkins B.D."/>
            <person name="Jiroutova K."/>
            <person name="Jorgensen R.E."/>
            <person name="Joubert Y."/>
            <person name="Kaplan A."/>
            <person name="Kroger N."/>
            <person name="Kroth P.G."/>
            <person name="La Roche J."/>
            <person name="Lindquist E."/>
            <person name="Lommer M."/>
            <person name="Martin-Jezequel V."/>
            <person name="Lopez P.J."/>
            <person name="Lucas S."/>
            <person name="Mangogna M."/>
            <person name="McGinnis K."/>
            <person name="Medlin L.K."/>
            <person name="Montsant A."/>
            <person name="Oudot-Le Secq M.P."/>
            <person name="Napoli C."/>
            <person name="Obornik M."/>
            <person name="Parker M.S."/>
            <person name="Petit J.L."/>
            <person name="Porcel B.M."/>
            <person name="Poulsen N."/>
            <person name="Robison M."/>
            <person name="Rychlewski L."/>
            <person name="Rynearson T.A."/>
            <person name="Schmutz J."/>
            <person name="Shapiro H."/>
            <person name="Siaut M."/>
            <person name="Stanley M."/>
            <person name="Sussman M.R."/>
            <person name="Taylor A.R."/>
            <person name="Vardi A."/>
            <person name="von Dassow P."/>
            <person name="Vyverman W."/>
            <person name="Willis A."/>
            <person name="Wyrwicz L.S."/>
            <person name="Rokhsar D.S."/>
            <person name="Weissenbach J."/>
            <person name="Armbrust E.V."/>
            <person name="Green B.R."/>
            <person name="Van de Peer Y."/>
            <person name="Grigoriev I.V."/>
        </authorList>
    </citation>
    <scope>NUCLEOTIDE SEQUENCE [LARGE SCALE GENOMIC DNA]</scope>
    <source>
        <strain evidence="3 4">CCAP 1055/1</strain>
    </source>
</reference>
<evidence type="ECO:0000256" key="1">
    <source>
        <dbReference type="SAM" id="MobiDB-lite"/>
    </source>
</evidence>
<feature type="region of interest" description="Disordered" evidence="1">
    <location>
        <begin position="92"/>
        <end position="117"/>
    </location>
</feature>
<proteinExistence type="predicted"/>
<keyword evidence="2" id="KW-0732">Signal</keyword>
<dbReference type="InParanoid" id="B7FXC2"/>
<accession>B7FXC2</accession>
<feature type="compositionally biased region" description="Polar residues" evidence="1">
    <location>
        <begin position="342"/>
        <end position="355"/>
    </location>
</feature>
<evidence type="ECO:0000313" key="4">
    <source>
        <dbReference type="Proteomes" id="UP000000759"/>
    </source>
</evidence>
<feature type="region of interest" description="Disordered" evidence="1">
    <location>
        <begin position="333"/>
        <end position="355"/>
    </location>
</feature>
<evidence type="ECO:0000256" key="2">
    <source>
        <dbReference type="SAM" id="SignalP"/>
    </source>
</evidence>
<evidence type="ECO:0000313" key="3">
    <source>
        <dbReference type="EMBL" id="EEC49352.1"/>
    </source>
</evidence>
<dbReference type="HOGENOM" id="CLU_781831_0_0_1"/>
<sequence length="355" mass="39150">MSGMSSQLLFLLGCLLFGIVAVNQLQNRQVLLLLWDSLWLPLIAVRRMSRSEGRWTSAPSDAASYLPSRALAPTRPGTFERTSQAHANLSCQPQTQPQHDTLPPSMVSQASATQPHRRRHISLVSPEMSHNRWGQPSLTADSNTAIGVAYHNYDGHKSPKDFSQPLIQSTVAAERFRRGQSPTAMQDQPRIPHEHSAAASVMDPQVLQAQESMRRLRQTASASASTSRFLPTKSFPPISENAEPPPAHRKGDLRSASPILIPSFPSRPSQRYPKDPAAGLELGQVVVDRRRKLSLSVTQHLVRCACCRRHLIVNKTALAVRCQECQHVSAASSTSLVSHSARQSPPGSSWPRQMR</sequence>
<dbReference type="Proteomes" id="UP000000759">
    <property type="component" value="Chromosome 6"/>
</dbReference>
<dbReference type="RefSeq" id="XP_002179529.1">
    <property type="nucleotide sequence ID" value="XM_002179493.1"/>
</dbReference>